<keyword evidence="8 13" id="KW-0456">Lyase</keyword>
<evidence type="ECO:0000256" key="3">
    <source>
        <dbReference type="ARBA" id="ARBA00007103"/>
    </source>
</evidence>
<evidence type="ECO:0000256" key="6">
    <source>
        <dbReference type="ARBA" id="ARBA00023122"/>
    </source>
</evidence>
<dbReference type="InterPro" id="IPR001926">
    <property type="entry name" value="TrpB-like_PALP"/>
</dbReference>
<evidence type="ECO:0000256" key="7">
    <source>
        <dbReference type="ARBA" id="ARBA00023192"/>
    </source>
</evidence>
<dbReference type="CDD" id="cd01561">
    <property type="entry name" value="CBS_like"/>
    <property type="match status" value="1"/>
</dbReference>
<dbReference type="SUPFAM" id="SSF53686">
    <property type="entry name" value="Tryptophan synthase beta subunit-like PLP-dependent enzymes"/>
    <property type="match status" value="1"/>
</dbReference>
<evidence type="ECO:0000313" key="17">
    <source>
        <dbReference type="Proteomes" id="UP000823872"/>
    </source>
</evidence>
<dbReference type="Pfam" id="PF00571">
    <property type="entry name" value="CBS"/>
    <property type="match status" value="1"/>
</dbReference>
<organism evidence="16 17">
    <name type="scientific">Felis catus</name>
    <name type="common">Cat</name>
    <name type="synonym">Felis silvestris catus</name>
    <dbReference type="NCBI Taxonomy" id="9685"/>
    <lineage>
        <taxon>Eukaryota</taxon>
        <taxon>Metazoa</taxon>
        <taxon>Chordata</taxon>
        <taxon>Craniata</taxon>
        <taxon>Vertebrata</taxon>
        <taxon>Euteleostomi</taxon>
        <taxon>Mammalia</taxon>
        <taxon>Eutheria</taxon>
        <taxon>Laurasiatheria</taxon>
        <taxon>Carnivora</taxon>
        <taxon>Feliformia</taxon>
        <taxon>Felidae</taxon>
        <taxon>Felinae</taxon>
        <taxon>Felis</taxon>
    </lineage>
</organism>
<dbReference type="InterPro" id="IPR046342">
    <property type="entry name" value="CBS_dom_sf"/>
</dbReference>
<reference evidence="16" key="3">
    <citation type="submission" date="2025-09" db="UniProtKB">
        <authorList>
            <consortium name="Ensembl"/>
        </authorList>
    </citation>
    <scope>IDENTIFICATION</scope>
    <source>
        <strain evidence="16">breed Abyssinian</strain>
    </source>
</reference>
<comment type="catalytic activity">
    <reaction evidence="11 13">
        <text>L-homocysteine + L-serine = L,L-cystathionine + H2O</text>
        <dbReference type="Rhea" id="RHEA:10112"/>
        <dbReference type="ChEBI" id="CHEBI:15377"/>
        <dbReference type="ChEBI" id="CHEBI:33384"/>
        <dbReference type="ChEBI" id="CHEBI:58161"/>
        <dbReference type="ChEBI" id="CHEBI:58199"/>
        <dbReference type="EC" id="4.2.1.22"/>
    </reaction>
</comment>
<comment type="cofactor">
    <cofactor evidence="1 13">
        <name>pyridoxal 5'-phosphate</name>
        <dbReference type="ChEBI" id="CHEBI:597326"/>
    </cofactor>
</comment>
<dbReference type="Pfam" id="PF00291">
    <property type="entry name" value="PALP"/>
    <property type="match status" value="1"/>
</dbReference>
<keyword evidence="5 13" id="KW-0663">Pyridoxal phosphate</keyword>
<dbReference type="InterPro" id="IPR000644">
    <property type="entry name" value="CBS_dom"/>
</dbReference>
<evidence type="ECO:0000256" key="11">
    <source>
        <dbReference type="ARBA" id="ARBA00047490"/>
    </source>
</evidence>
<reference evidence="16" key="2">
    <citation type="submission" date="2025-08" db="UniProtKB">
        <authorList>
            <consortium name="Ensembl"/>
        </authorList>
    </citation>
    <scope>IDENTIFICATION</scope>
    <source>
        <strain evidence="16">breed Abyssinian</strain>
    </source>
</reference>
<dbReference type="SMART" id="SM00116">
    <property type="entry name" value="CBS"/>
    <property type="match status" value="1"/>
</dbReference>
<dbReference type="Proteomes" id="UP000823872">
    <property type="component" value="Chromosome C2"/>
</dbReference>
<reference evidence="16 17" key="1">
    <citation type="submission" date="2021-02" db="EMBL/GenBank/DDBJ databases">
        <title>Safari Cat Assemblies.</title>
        <authorList>
            <person name="Bredemeyer K.R."/>
            <person name="Murphy W.J."/>
        </authorList>
    </citation>
    <scope>NUCLEOTIDE SEQUENCE [LARGE SCALE GENOMIC DNA]</scope>
</reference>
<dbReference type="InterPro" id="IPR005857">
    <property type="entry name" value="Cysta_beta_synth"/>
</dbReference>
<feature type="compositionally biased region" description="Gly residues" evidence="14">
    <location>
        <begin position="77"/>
        <end position="95"/>
    </location>
</feature>
<proteinExistence type="inferred from homology"/>
<dbReference type="CDD" id="cd04608">
    <property type="entry name" value="CBS_pair_CBS"/>
    <property type="match status" value="1"/>
</dbReference>
<dbReference type="InterPro" id="IPR046353">
    <property type="entry name" value="CBS_C"/>
</dbReference>
<comment type="pathway">
    <text evidence="2">Amino-acid biosynthesis; L-cysteine biosynthesis; L-cysteine from L-homocysteine and L-serine: step 1/2.</text>
</comment>
<accession>A0ABI7ZK01</accession>
<keyword evidence="17" id="KW-1185">Reference proteome</keyword>
<gene>
    <name evidence="16" type="primary">CBS</name>
</gene>
<dbReference type="PROSITE" id="PS00901">
    <property type="entry name" value="CYS_SYNTHASE"/>
    <property type="match status" value="1"/>
</dbReference>
<evidence type="ECO:0000256" key="2">
    <source>
        <dbReference type="ARBA" id="ARBA00005003"/>
    </source>
</evidence>
<dbReference type="PROSITE" id="PS51371">
    <property type="entry name" value="CBS"/>
    <property type="match status" value="1"/>
</dbReference>
<feature type="region of interest" description="Disordered" evidence="14">
    <location>
        <begin position="801"/>
        <end position="830"/>
    </location>
</feature>
<keyword evidence="13" id="KW-0028">Amino-acid biosynthesis</keyword>
<evidence type="ECO:0000256" key="4">
    <source>
        <dbReference type="ARBA" id="ARBA00012041"/>
    </source>
</evidence>
<keyword evidence="7 13" id="KW-0198">Cysteine biosynthesis</keyword>
<feature type="compositionally biased region" description="Gly residues" evidence="14">
    <location>
        <begin position="51"/>
        <end position="66"/>
    </location>
</feature>
<evidence type="ECO:0000256" key="9">
    <source>
        <dbReference type="ARBA" id="ARBA00026192"/>
    </source>
</evidence>
<feature type="region of interest" description="Disordered" evidence="14">
    <location>
        <begin position="1"/>
        <end position="160"/>
    </location>
</feature>
<evidence type="ECO:0000256" key="10">
    <source>
        <dbReference type="ARBA" id="ARBA00045425"/>
    </source>
</evidence>
<evidence type="ECO:0000256" key="1">
    <source>
        <dbReference type="ARBA" id="ARBA00001933"/>
    </source>
</evidence>
<dbReference type="InterPro" id="IPR036052">
    <property type="entry name" value="TrpB-like_PALP_sf"/>
</dbReference>
<comment type="function">
    <text evidence="10">Hydro-lyase catalyzing the first step of the transsulfuration pathway, where the hydroxyl group of L-serine is displaced by L-homocysteine in a beta-replacement reaction to form L-cystathionine, the precursor of L-cysteine. This catabolic route allows the elimination of L-methionine and the toxic metabolite L-homocysteine. Also involved in the production of hydrogen sulfide, a gasotransmitter with signaling and cytoprotective effects on neurons.</text>
</comment>
<dbReference type="Ensembl" id="ENSFCTT00005064690.1">
    <property type="protein sequence ID" value="ENSFCTP00005046915.1"/>
    <property type="gene ID" value="ENSFCTG00005022549.1"/>
</dbReference>
<evidence type="ECO:0000256" key="12">
    <source>
        <dbReference type="PROSITE-ProRule" id="PRU00703"/>
    </source>
</evidence>
<dbReference type="Gene3D" id="3.40.50.1100">
    <property type="match status" value="2"/>
</dbReference>
<feature type="compositionally biased region" description="Low complexity" evidence="14">
    <location>
        <begin position="129"/>
        <end position="147"/>
    </location>
</feature>
<comment type="similarity">
    <text evidence="3 13">Belongs to the cysteine synthase/cystathionine beta-synthase family.</text>
</comment>
<evidence type="ECO:0000313" key="16">
    <source>
        <dbReference type="Ensembl" id="ENSFCTP00005046915.1"/>
    </source>
</evidence>
<dbReference type="Gene3D" id="3.10.580.10">
    <property type="entry name" value="CBS-domain"/>
    <property type="match status" value="1"/>
</dbReference>
<keyword evidence="6 12" id="KW-0129">CBS domain</keyword>
<evidence type="ECO:0000259" key="15">
    <source>
        <dbReference type="PROSITE" id="PS51371"/>
    </source>
</evidence>
<feature type="domain" description="CBS" evidence="15">
    <location>
        <begin position="657"/>
        <end position="715"/>
    </location>
</feature>
<evidence type="ECO:0000256" key="8">
    <source>
        <dbReference type="ARBA" id="ARBA00023239"/>
    </source>
</evidence>
<dbReference type="InterPro" id="IPR050214">
    <property type="entry name" value="Cys_Synth/Cystath_Beta-Synth"/>
</dbReference>
<feature type="region of interest" description="Disordered" evidence="14">
    <location>
        <begin position="217"/>
        <end position="277"/>
    </location>
</feature>
<dbReference type="InterPro" id="IPR001216">
    <property type="entry name" value="P-phosphate_BS"/>
</dbReference>
<dbReference type="EC" id="4.2.1.22" evidence="4 13"/>
<name>A0ABI7ZK01_FELCA</name>
<feature type="compositionally biased region" description="Gly residues" evidence="14">
    <location>
        <begin position="26"/>
        <end position="37"/>
    </location>
</feature>
<evidence type="ECO:0000256" key="5">
    <source>
        <dbReference type="ARBA" id="ARBA00022898"/>
    </source>
</evidence>
<dbReference type="NCBIfam" id="TIGR01137">
    <property type="entry name" value="cysta_beta"/>
    <property type="match status" value="1"/>
</dbReference>
<dbReference type="PANTHER" id="PTHR10314">
    <property type="entry name" value="CYSTATHIONINE BETA-SYNTHASE"/>
    <property type="match status" value="1"/>
</dbReference>
<dbReference type="SUPFAM" id="SSF54631">
    <property type="entry name" value="CBS-domain pair"/>
    <property type="match status" value="1"/>
</dbReference>
<evidence type="ECO:0000256" key="14">
    <source>
        <dbReference type="SAM" id="MobiDB-lite"/>
    </source>
</evidence>
<evidence type="ECO:0000256" key="13">
    <source>
        <dbReference type="RuleBase" id="RU361204"/>
    </source>
</evidence>
<protein>
    <recommendedName>
        <fullName evidence="9 13">Cystathionine beta-synthase</fullName>
        <ecNumber evidence="4 13">4.2.1.22</ecNumber>
    </recommendedName>
</protein>
<sequence>MGEGQRGRSGVPSPRAPGQLARGWRVEGGGWGRGSAGGPESPAQAKTASAGVGGGGWGRGSAGGPGSPAQAKTASAGVGGGGWGVEGGGWSGGGAAREEGVPSPRQGSEHGGGDGWDGGGDKRGGGRHSGLAGRRPPAPASRPIACAHCRPPGPAGPAAPGLRLRAAAVGVAGRGSRTRAARRSFRVSVQAPAWANVASRWALGCIGPPALGEMDPAGAASAFADNQPGSACPGGKDPSMPSETPQAETGSAGCPHLSGAHLGKGSLEKGPPGDKEAKERLWIRPDAPSKCSWQLGRPVTDSPHHHTVLTKSPQILPDILKKIGDTPMVRINKIGKKFGLKCELLAKCEFFNAGGSVKDRISLRMIEDAERAGTLKPGDTIIEPTSGNTGIGLALAAAVKGYRCVIVMPEKMSTEKVDVLRALGAEIVRTPTTARFDSPESHVGVAWRLRNEIPNSHILDQYRNASNPLAHYDTTAEEILQQCDGKLDMLVASAGTGGTITGVARKLKEKCPGCKIIGVDPEGSILAEPEELNQSEQTVYEVEGIGYDFIPTVLDRTVVDKWFKSNDEEAFAFARMLIAQEGLLCGGSAGSAMSVAVKAAQELQEGQRCVVILPDSVRNYMSKFLSDKWMMQKGFLKEEDFTVTKPWWWHLRVQELSLSAPLTVLPTVTCEHTIEILREKGFDQVPVVDESGVILGMVTLGNMLSSLLAGKVQPSDQVRKVLYKQFKQIRLTDPLGKLSHILETDHFALVVHEQIQSRDLALTGVVGGPSNHSNGRSSQRQTVFGVVTAIDLLNFVAARERDRKTKSGSTSEPRPAGATDTARRVSPCGK</sequence>
<dbReference type="GeneTree" id="ENSGT00510000047027"/>